<protein>
    <recommendedName>
        <fullName evidence="3">FAD linked oxidase N-terminal domain-containing protein</fullName>
    </recommendedName>
</protein>
<evidence type="ECO:0000313" key="5">
    <source>
        <dbReference type="Proteomes" id="UP000054097"/>
    </source>
</evidence>
<keyword evidence="2" id="KW-0732">Signal</keyword>
<accession>A0A0C3AVZ7</accession>
<feature type="chain" id="PRO_5002175477" description="FAD linked oxidase N-terminal domain-containing protein" evidence="2">
    <location>
        <begin position="18"/>
        <end position="226"/>
    </location>
</feature>
<sequence length="226" mass="24595">MIYLVVQTLVALSLVAASQRNEPCTYPNACWPSDRAWSLLNRTLQGGLVRARPPAAPCHANFLNDTACNAVKENWSLSFWRGDQPGAYIDTAWENGDSYCNIDNDSAVPCDQGLVPIYMAQVKNTADVQAAVSFARDHSLSTRVKGASHDFLGRSSGNGTFGIQTIKLKGIEFDDSFKPKGSPPGTASQTAVHIAAGEHWYCTYGTTQGTQRNSTHHRCQQSGQRT</sequence>
<evidence type="ECO:0000313" key="4">
    <source>
        <dbReference type="EMBL" id="KIM28700.1"/>
    </source>
</evidence>
<name>A0A0C3AVZ7_SERVB</name>
<dbReference type="GO" id="GO:0050660">
    <property type="term" value="F:flavin adenine dinucleotide binding"/>
    <property type="evidence" value="ECO:0007669"/>
    <property type="project" value="InterPro"/>
</dbReference>
<evidence type="ECO:0000256" key="2">
    <source>
        <dbReference type="SAM" id="SignalP"/>
    </source>
</evidence>
<feature type="domain" description="FAD linked oxidase N-terminal" evidence="3">
    <location>
        <begin position="118"/>
        <end position="200"/>
    </location>
</feature>
<keyword evidence="5" id="KW-1185">Reference proteome</keyword>
<dbReference type="OrthoDB" id="9983560at2759"/>
<dbReference type="AlphaFoldDB" id="A0A0C3AVZ7"/>
<dbReference type="STRING" id="933852.A0A0C3AVZ7"/>
<dbReference type="HOGENOM" id="CLU_066494_1_1_1"/>
<dbReference type="Proteomes" id="UP000054097">
    <property type="component" value="Unassembled WGS sequence"/>
</dbReference>
<feature type="signal peptide" evidence="2">
    <location>
        <begin position="1"/>
        <end position="17"/>
    </location>
</feature>
<evidence type="ECO:0000259" key="3">
    <source>
        <dbReference type="Pfam" id="PF01565"/>
    </source>
</evidence>
<dbReference type="InterPro" id="IPR006094">
    <property type="entry name" value="Oxid_FAD_bind_N"/>
</dbReference>
<dbReference type="Pfam" id="PF01565">
    <property type="entry name" value="FAD_binding_4"/>
    <property type="match status" value="1"/>
</dbReference>
<dbReference type="EMBL" id="KN824291">
    <property type="protein sequence ID" value="KIM28700.1"/>
    <property type="molecule type" value="Genomic_DNA"/>
</dbReference>
<evidence type="ECO:0000256" key="1">
    <source>
        <dbReference type="SAM" id="MobiDB-lite"/>
    </source>
</evidence>
<reference evidence="5" key="2">
    <citation type="submission" date="2015-01" db="EMBL/GenBank/DDBJ databases">
        <title>Evolutionary Origins and Diversification of the Mycorrhizal Mutualists.</title>
        <authorList>
            <consortium name="DOE Joint Genome Institute"/>
            <consortium name="Mycorrhizal Genomics Consortium"/>
            <person name="Kohler A."/>
            <person name="Kuo A."/>
            <person name="Nagy L.G."/>
            <person name="Floudas D."/>
            <person name="Copeland A."/>
            <person name="Barry K.W."/>
            <person name="Cichocki N."/>
            <person name="Veneault-Fourrey C."/>
            <person name="LaButti K."/>
            <person name="Lindquist E.A."/>
            <person name="Lipzen A."/>
            <person name="Lundell T."/>
            <person name="Morin E."/>
            <person name="Murat C."/>
            <person name="Riley R."/>
            <person name="Ohm R."/>
            <person name="Sun H."/>
            <person name="Tunlid A."/>
            <person name="Henrissat B."/>
            <person name="Grigoriev I.V."/>
            <person name="Hibbett D.S."/>
            <person name="Martin F."/>
        </authorList>
    </citation>
    <scope>NUCLEOTIDE SEQUENCE [LARGE SCALE GENOMIC DNA]</scope>
    <source>
        <strain evidence="5">MAFF 305830</strain>
    </source>
</reference>
<gene>
    <name evidence="4" type="ORF">M408DRAFT_131439</name>
</gene>
<proteinExistence type="predicted"/>
<organism evidence="4 5">
    <name type="scientific">Serendipita vermifera MAFF 305830</name>
    <dbReference type="NCBI Taxonomy" id="933852"/>
    <lineage>
        <taxon>Eukaryota</taxon>
        <taxon>Fungi</taxon>
        <taxon>Dikarya</taxon>
        <taxon>Basidiomycota</taxon>
        <taxon>Agaricomycotina</taxon>
        <taxon>Agaricomycetes</taxon>
        <taxon>Sebacinales</taxon>
        <taxon>Serendipitaceae</taxon>
        <taxon>Serendipita</taxon>
    </lineage>
</organism>
<dbReference type="SUPFAM" id="SSF56176">
    <property type="entry name" value="FAD-binding/transporter-associated domain-like"/>
    <property type="match status" value="1"/>
</dbReference>
<dbReference type="InterPro" id="IPR016169">
    <property type="entry name" value="FAD-bd_PCMH_sub2"/>
</dbReference>
<feature type="region of interest" description="Disordered" evidence="1">
    <location>
        <begin position="206"/>
        <end position="226"/>
    </location>
</feature>
<dbReference type="InterPro" id="IPR036318">
    <property type="entry name" value="FAD-bd_PCMH-like_sf"/>
</dbReference>
<dbReference type="Gene3D" id="3.30.465.10">
    <property type="match status" value="1"/>
</dbReference>
<reference evidence="4 5" key="1">
    <citation type="submission" date="2014-04" db="EMBL/GenBank/DDBJ databases">
        <authorList>
            <consortium name="DOE Joint Genome Institute"/>
            <person name="Kuo A."/>
            <person name="Zuccaro A."/>
            <person name="Kohler A."/>
            <person name="Nagy L.G."/>
            <person name="Floudas D."/>
            <person name="Copeland A."/>
            <person name="Barry K.W."/>
            <person name="Cichocki N."/>
            <person name="Veneault-Fourrey C."/>
            <person name="LaButti K."/>
            <person name="Lindquist E.A."/>
            <person name="Lipzen A."/>
            <person name="Lundell T."/>
            <person name="Morin E."/>
            <person name="Murat C."/>
            <person name="Sun H."/>
            <person name="Tunlid A."/>
            <person name="Henrissat B."/>
            <person name="Grigoriev I.V."/>
            <person name="Hibbett D.S."/>
            <person name="Martin F."/>
            <person name="Nordberg H.P."/>
            <person name="Cantor M.N."/>
            <person name="Hua S.X."/>
        </authorList>
    </citation>
    <scope>NUCLEOTIDE SEQUENCE [LARGE SCALE GENOMIC DNA]</scope>
    <source>
        <strain evidence="4 5">MAFF 305830</strain>
    </source>
</reference>